<name>A0A4C1VCA7_EUMVA</name>
<dbReference type="Proteomes" id="UP000299102">
    <property type="component" value="Unassembled WGS sequence"/>
</dbReference>
<proteinExistence type="predicted"/>
<dbReference type="OrthoDB" id="6921998at2759"/>
<reference evidence="2 3" key="1">
    <citation type="journal article" date="2019" name="Commun. Biol.">
        <title>The bagworm genome reveals a unique fibroin gene that provides high tensile strength.</title>
        <authorList>
            <person name="Kono N."/>
            <person name="Nakamura H."/>
            <person name="Ohtoshi R."/>
            <person name="Tomita M."/>
            <person name="Numata K."/>
            <person name="Arakawa K."/>
        </authorList>
    </citation>
    <scope>NUCLEOTIDE SEQUENCE [LARGE SCALE GENOMIC DNA]</scope>
</reference>
<feature type="compositionally biased region" description="Polar residues" evidence="1">
    <location>
        <begin position="72"/>
        <end position="81"/>
    </location>
</feature>
<gene>
    <name evidence="2" type="ORF">EVAR_91483_1</name>
</gene>
<organism evidence="2 3">
    <name type="scientific">Eumeta variegata</name>
    <name type="common">Bagworm moth</name>
    <name type="synonym">Eumeta japonica</name>
    <dbReference type="NCBI Taxonomy" id="151549"/>
    <lineage>
        <taxon>Eukaryota</taxon>
        <taxon>Metazoa</taxon>
        <taxon>Ecdysozoa</taxon>
        <taxon>Arthropoda</taxon>
        <taxon>Hexapoda</taxon>
        <taxon>Insecta</taxon>
        <taxon>Pterygota</taxon>
        <taxon>Neoptera</taxon>
        <taxon>Endopterygota</taxon>
        <taxon>Lepidoptera</taxon>
        <taxon>Glossata</taxon>
        <taxon>Ditrysia</taxon>
        <taxon>Tineoidea</taxon>
        <taxon>Psychidae</taxon>
        <taxon>Oiketicinae</taxon>
        <taxon>Eumeta</taxon>
    </lineage>
</organism>
<sequence>MLGMCIVNAWLLWRRKHLNEYMSLFTFKQVVSEHFCKSGKAISGKRGRPSNAAENHSRVGTPLGFASHGSPAVSNLGTSMQPKKLRKRGRPQDMPLASVRFDVDHMPEWQ</sequence>
<accession>A0A4C1VCA7</accession>
<dbReference type="AlphaFoldDB" id="A0A4C1VCA7"/>
<feature type="compositionally biased region" description="Basic and acidic residues" evidence="1">
    <location>
        <begin position="101"/>
        <end position="110"/>
    </location>
</feature>
<protein>
    <submittedName>
        <fullName evidence="2">Uncharacterized protein</fullName>
    </submittedName>
</protein>
<feature type="region of interest" description="Disordered" evidence="1">
    <location>
        <begin position="40"/>
        <end position="110"/>
    </location>
</feature>
<keyword evidence="3" id="KW-1185">Reference proteome</keyword>
<evidence type="ECO:0000256" key="1">
    <source>
        <dbReference type="SAM" id="MobiDB-lite"/>
    </source>
</evidence>
<evidence type="ECO:0000313" key="2">
    <source>
        <dbReference type="EMBL" id="GBP35932.1"/>
    </source>
</evidence>
<dbReference type="EMBL" id="BGZK01000312">
    <property type="protein sequence ID" value="GBP35932.1"/>
    <property type="molecule type" value="Genomic_DNA"/>
</dbReference>
<evidence type="ECO:0000313" key="3">
    <source>
        <dbReference type="Proteomes" id="UP000299102"/>
    </source>
</evidence>
<comment type="caution">
    <text evidence="2">The sequence shown here is derived from an EMBL/GenBank/DDBJ whole genome shotgun (WGS) entry which is preliminary data.</text>
</comment>